<feature type="compositionally biased region" description="Low complexity" evidence="1">
    <location>
        <begin position="110"/>
        <end position="119"/>
    </location>
</feature>
<organism evidence="4 5">
    <name type="scientific">Glycomyces buryatensis</name>
    <dbReference type="NCBI Taxonomy" id="2570927"/>
    <lineage>
        <taxon>Bacteria</taxon>
        <taxon>Bacillati</taxon>
        <taxon>Actinomycetota</taxon>
        <taxon>Actinomycetes</taxon>
        <taxon>Glycomycetales</taxon>
        <taxon>Glycomycetaceae</taxon>
        <taxon>Glycomyces</taxon>
    </lineage>
</organism>
<evidence type="ECO:0000256" key="1">
    <source>
        <dbReference type="SAM" id="MobiDB-lite"/>
    </source>
</evidence>
<dbReference type="InterPro" id="IPR035992">
    <property type="entry name" value="Ricin_B-like_lectins"/>
</dbReference>
<dbReference type="Proteomes" id="UP000308760">
    <property type="component" value="Unassembled WGS sequence"/>
</dbReference>
<dbReference type="EMBL" id="STGY01000057">
    <property type="protein sequence ID" value="THV40135.1"/>
    <property type="molecule type" value="Genomic_DNA"/>
</dbReference>
<keyword evidence="2" id="KW-0472">Membrane</keyword>
<feature type="domain" description="Ricin B lectin" evidence="3">
    <location>
        <begin position="136"/>
        <end position="279"/>
    </location>
</feature>
<dbReference type="PROSITE" id="PS50231">
    <property type="entry name" value="RICIN_B_LECTIN"/>
    <property type="match status" value="1"/>
</dbReference>
<dbReference type="Pfam" id="PF00652">
    <property type="entry name" value="Ricin_B_lectin"/>
    <property type="match status" value="1"/>
</dbReference>
<feature type="compositionally biased region" description="Polar residues" evidence="1">
    <location>
        <begin position="67"/>
        <end position="78"/>
    </location>
</feature>
<evidence type="ECO:0000259" key="3">
    <source>
        <dbReference type="SMART" id="SM00458"/>
    </source>
</evidence>
<evidence type="ECO:0000256" key="2">
    <source>
        <dbReference type="SAM" id="Phobius"/>
    </source>
</evidence>
<dbReference type="AlphaFoldDB" id="A0A4S8QBE5"/>
<name>A0A4S8QBE5_9ACTN</name>
<gene>
    <name evidence="4" type="ORF">FAB82_15670</name>
</gene>
<protein>
    <recommendedName>
        <fullName evidence="3">Ricin B lectin domain-containing protein</fullName>
    </recommendedName>
</protein>
<feature type="transmembrane region" description="Helical" evidence="2">
    <location>
        <begin position="37"/>
        <end position="58"/>
    </location>
</feature>
<feature type="compositionally biased region" description="Low complexity" evidence="1">
    <location>
        <begin position="90"/>
        <end position="99"/>
    </location>
</feature>
<accession>A0A4S8QBE5</accession>
<dbReference type="SMART" id="SM00458">
    <property type="entry name" value="RICIN"/>
    <property type="match status" value="1"/>
</dbReference>
<keyword evidence="5" id="KW-1185">Reference proteome</keyword>
<evidence type="ECO:0000313" key="5">
    <source>
        <dbReference type="Proteomes" id="UP000308760"/>
    </source>
</evidence>
<keyword evidence="2" id="KW-0812">Transmembrane</keyword>
<feature type="compositionally biased region" description="Acidic residues" evidence="1">
    <location>
        <begin position="100"/>
        <end position="109"/>
    </location>
</feature>
<reference evidence="5" key="1">
    <citation type="submission" date="2019-04" db="EMBL/GenBank/DDBJ databases">
        <title>Nocardioides xinjiangensis sp. nov.</title>
        <authorList>
            <person name="Liu S."/>
        </authorList>
    </citation>
    <scope>NUCLEOTIDE SEQUENCE [LARGE SCALE GENOMIC DNA]</scope>
    <source>
        <strain evidence="5">18</strain>
    </source>
</reference>
<dbReference type="SUPFAM" id="SSF50370">
    <property type="entry name" value="Ricin B-like lectins"/>
    <property type="match status" value="1"/>
</dbReference>
<comment type="caution">
    <text evidence="4">The sequence shown here is derived from an EMBL/GenBank/DDBJ whole genome shotgun (WGS) entry which is preliminary data.</text>
</comment>
<feature type="region of interest" description="Disordered" evidence="1">
    <location>
        <begin position="63"/>
        <end position="135"/>
    </location>
</feature>
<dbReference type="RefSeq" id="WP_136535480.1">
    <property type="nucleotide sequence ID" value="NZ_STGY01000057.1"/>
</dbReference>
<proteinExistence type="predicted"/>
<dbReference type="Gene3D" id="2.80.10.50">
    <property type="match status" value="1"/>
</dbReference>
<dbReference type="CDD" id="cd00161">
    <property type="entry name" value="beta-trefoil_Ricin-like"/>
    <property type="match status" value="1"/>
</dbReference>
<dbReference type="OrthoDB" id="5193135at2"/>
<evidence type="ECO:0000313" key="4">
    <source>
        <dbReference type="EMBL" id="THV40135.1"/>
    </source>
</evidence>
<keyword evidence="2" id="KW-1133">Transmembrane helix</keyword>
<feature type="region of interest" description="Disordered" evidence="1">
    <location>
        <begin position="1"/>
        <end position="20"/>
    </location>
</feature>
<reference evidence="4 5" key="2">
    <citation type="submission" date="2019-05" db="EMBL/GenBank/DDBJ databases">
        <title>Glycomyces buryatensis sp. nov.</title>
        <authorList>
            <person name="Nikitina E."/>
        </authorList>
    </citation>
    <scope>NUCLEOTIDE SEQUENCE [LARGE SCALE GENOMIC DNA]</scope>
    <source>
        <strain evidence="4 5">18</strain>
    </source>
</reference>
<dbReference type="InterPro" id="IPR000772">
    <property type="entry name" value="Ricin_B_lectin"/>
</dbReference>
<sequence length="279" mass="29148">MTDQPPQLPRHRQQRDLPARLGESIEAFRMRLGTSRILAGTAATAAMVLLVAVTWAVLAADDGGGQDPSTSVAQTGDVSPSAPRSPVLTPSPSASPSETESPEPTEDEPTSAAEEPTTTKAEETKEEPEQGLPADGHYQVVQDASGLCMSTGPEPGNESRTVVVLGDCGSAYPSSLQWSAWDEGVYAVSMDFSNDDWQACMGVDAPGDQSGYLVAGYGCEFTETQFFELKPAGGGKYLIENSAAGLCLGILSDASSNAGTAIATADCDSEEASQRWTFS</sequence>